<accession>A0A8H6VH99</accession>
<dbReference type="GO" id="GO:0044550">
    <property type="term" value="P:secondary metabolite biosynthetic process"/>
    <property type="evidence" value="ECO:0007669"/>
    <property type="project" value="TreeGrafter"/>
</dbReference>
<gene>
    <name evidence="7" type="ORF">HII31_06375</name>
</gene>
<keyword evidence="4" id="KW-0732">Signal</keyword>
<dbReference type="PIRSF" id="PIRSF000137">
    <property type="entry name" value="Alcohol_oxidase"/>
    <property type="match status" value="1"/>
</dbReference>
<evidence type="ECO:0000313" key="7">
    <source>
        <dbReference type="EMBL" id="KAF7192343.1"/>
    </source>
</evidence>
<keyword evidence="3" id="KW-0285">Flavoprotein</keyword>
<feature type="domain" description="Glucose-methanol-choline oxidoreductase C-terminal" evidence="6">
    <location>
        <begin position="462"/>
        <end position="598"/>
    </location>
</feature>
<feature type="signal peptide" evidence="4">
    <location>
        <begin position="1"/>
        <end position="21"/>
    </location>
</feature>
<evidence type="ECO:0000313" key="8">
    <source>
        <dbReference type="Proteomes" id="UP000660729"/>
    </source>
</evidence>
<dbReference type="PANTHER" id="PTHR11552">
    <property type="entry name" value="GLUCOSE-METHANOL-CHOLINE GMC OXIDOREDUCTASE"/>
    <property type="match status" value="1"/>
</dbReference>
<protein>
    <submittedName>
        <fullName evidence="7">Patulin synthase</fullName>
    </submittedName>
</protein>
<reference evidence="7" key="1">
    <citation type="submission" date="2020-04" db="EMBL/GenBank/DDBJ databases">
        <title>Draft genome resource of the tomato pathogen Pseudocercospora fuligena.</title>
        <authorList>
            <person name="Zaccaron A."/>
        </authorList>
    </citation>
    <scope>NUCLEOTIDE SEQUENCE</scope>
    <source>
        <strain evidence="7">PF001</strain>
    </source>
</reference>
<dbReference type="Gene3D" id="3.30.560.10">
    <property type="entry name" value="Glucose Oxidase, domain 3"/>
    <property type="match status" value="1"/>
</dbReference>
<feature type="domain" description="Glucose-methanol-choline oxidoreductase N-terminal" evidence="5">
    <location>
        <begin position="43"/>
        <end position="352"/>
    </location>
</feature>
<dbReference type="InterPro" id="IPR000172">
    <property type="entry name" value="GMC_OxRdtase_N"/>
</dbReference>
<dbReference type="Gene3D" id="3.50.50.60">
    <property type="entry name" value="FAD/NAD(P)-binding domain"/>
    <property type="match status" value="1"/>
</dbReference>
<evidence type="ECO:0000256" key="4">
    <source>
        <dbReference type="SAM" id="SignalP"/>
    </source>
</evidence>
<evidence type="ECO:0000259" key="5">
    <source>
        <dbReference type="Pfam" id="PF00732"/>
    </source>
</evidence>
<dbReference type="PANTHER" id="PTHR11552:SF138">
    <property type="entry name" value="DEHYDROGENASE PKFF-RELATED"/>
    <property type="match status" value="1"/>
</dbReference>
<dbReference type="InterPro" id="IPR007867">
    <property type="entry name" value="GMC_OxRtase_C"/>
</dbReference>
<keyword evidence="8" id="KW-1185">Reference proteome</keyword>
<organism evidence="7 8">
    <name type="scientific">Pseudocercospora fuligena</name>
    <dbReference type="NCBI Taxonomy" id="685502"/>
    <lineage>
        <taxon>Eukaryota</taxon>
        <taxon>Fungi</taxon>
        <taxon>Dikarya</taxon>
        <taxon>Ascomycota</taxon>
        <taxon>Pezizomycotina</taxon>
        <taxon>Dothideomycetes</taxon>
        <taxon>Dothideomycetidae</taxon>
        <taxon>Mycosphaerellales</taxon>
        <taxon>Mycosphaerellaceae</taxon>
        <taxon>Pseudocercospora</taxon>
    </lineage>
</organism>
<comment type="similarity">
    <text evidence="1">Belongs to the GMC oxidoreductase family.</text>
</comment>
<dbReference type="SUPFAM" id="SSF54373">
    <property type="entry name" value="FAD-linked reductases, C-terminal domain"/>
    <property type="match status" value="1"/>
</dbReference>
<feature type="chain" id="PRO_5034622150" evidence="4">
    <location>
        <begin position="22"/>
        <end position="614"/>
    </location>
</feature>
<evidence type="ECO:0000259" key="6">
    <source>
        <dbReference type="Pfam" id="PF05199"/>
    </source>
</evidence>
<comment type="cofactor">
    <cofactor evidence="3">
        <name>FAD</name>
        <dbReference type="ChEBI" id="CHEBI:57692"/>
    </cofactor>
</comment>
<dbReference type="EMBL" id="JABCIY010000148">
    <property type="protein sequence ID" value="KAF7192343.1"/>
    <property type="molecule type" value="Genomic_DNA"/>
</dbReference>
<dbReference type="Pfam" id="PF05199">
    <property type="entry name" value="GMC_oxred_C"/>
    <property type="match status" value="1"/>
</dbReference>
<dbReference type="Proteomes" id="UP000660729">
    <property type="component" value="Unassembled WGS sequence"/>
</dbReference>
<dbReference type="GO" id="GO:0016614">
    <property type="term" value="F:oxidoreductase activity, acting on CH-OH group of donors"/>
    <property type="evidence" value="ECO:0007669"/>
    <property type="project" value="InterPro"/>
</dbReference>
<dbReference type="PROSITE" id="PS51257">
    <property type="entry name" value="PROKAR_LIPOPROTEIN"/>
    <property type="match status" value="1"/>
</dbReference>
<evidence type="ECO:0000256" key="2">
    <source>
        <dbReference type="ARBA" id="ARBA00023180"/>
    </source>
</evidence>
<sequence>MAKMFSLIPLALLSISSCSLGQFIHNELPIGSSFGLIGQNATFDYVIVGAGTAGAALAYRLAADGRFSVAVIEAGSFYELDSGNTTVVPGLAVTSNNSLIDWGFQTTAQETLANRNQPYTRGKCLGGSSARNQMVYQRPTIGTLQKWADDVGDQSWIWNNTLKYYKKSSTFTPPIPGVRLANSTPSYDTSVFGDGPVQVSYPKYASPITSWQLKALLEAGDPPRVGGFESGSLLGHAYMPSSIDQKTATRSSSQTGYLDLALRTTQLTVYTHTLAKKLIFSANKTATGVQVENNGVPFTINADKEVIVSAGSFQSAQLLMVSGIGPAETLTNLSIPVVKNLPGVGNNLQDNPLFGISYAVNTETSVTYSNNPAKMAEAVAEYNKNRSGFLSSASADSFSFMKLVDMPDLNISSRAKQDLAWVPADWPDAQIAPTTYYIGKSFGVPPPDKKNYAAFIASITAPLSRRSVSIRSSDMADKPLIDPQWMTNTTDQELAVAAIRRMRQILNTSVMKEIAPYGEAFPGANVTSYEDLLNVVRMQTGTFYHACCTNKMGKADDGMAVVDSRSRVYGVHNLRVADISAFPFLPPGQPQATVYMLAEKIADDILHGEGAAGS</sequence>
<proteinExistence type="inferred from homology"/>
<dbReference type="InterPro" id="IPR012132">
    <property type="entry name" value="GMC_OxRdtase"/>
</dbReference>
<evidence type="ECO:0000256" key="3">
    <source>
        <dbReference type="PIRSR" id="PIRSR000137-2"/>
    </source>
</evidence>
<feature type="binding site" evidence="3">
    <location>
        <begin position="590"/>
        <end position="591"/>
    </location>
    <ligand>
        <name>FAD</name>
        <dbReference type="ChEBI" id="CHEBI:57692"/>
    </ligand>
</feature>
<dbReference type="OrthoDB" id="269227at2759"/>
<name>A0A8H6VH99_9PEZI</name>
<dbReference type="Pfam" id="PF00732">
    <property type="entry name" value="GMC_oxred_N"/>
    <property type="match status" value="1"/>
</dbReference>
<feature type="binding site" evidence="3">
    <location>
        <begin position="132"/>
        <end position="135"/>
    </location>
    <ligand>
        <name>FAD</name>
        <dbReference type="ChEBI" id="CHEBI:57692"/>
    </ligand>
</feature>
<dbReference type="InterPro" id="IPR036188">
    <property type="entry name" value="FAD/NAD-bd_sf"/>
</dbReference>
<dbReference type="GO" id="GO:0050660">
    <property type="term" value="F:flavin adenine dinucleotide binding"/>
    <property type="evidence" value="ECO:0007669"/>
    <property type="project" value="InterPro"/>
</dbReference>
<dbReference type="SUPFAM" id="SSF51905">
    <property type="entry name" value="FAD/NAD(P)-binding domain"/>
    <property type="match status" value="1"/>
</dbReference>
<keyword evidence="3" id="KW-0274">FAD</keyword>
<evidence type="ECO:0000256" key="1">
    <source>
        <dbReference type="ARBA" id="ARBA00010790"/>
    </source>
</evidence>
<comment type="caution">
    <text evidence="7">The sequence shown here is derived from an EMBL/GenBank/DDBJ whole genome shotgun (WGS) entry which is preliminary data.</text>
</comment>
<keyword evidence="2" id="KW-0325">Glycoprotein</keyword>
<dbReference type="AlphaFoldDB" id="A0A8H6VH99"/>